<protein>
    <submittedName>
        <fullName evidence="1">Uncharacterized protein</fullName>
    </submittedName>
</protein>
<gene>
    <name evidence="1" type="ORF">ACFQJ9_06550</name>
</gene>
<evidence type="ECO:0000313" key="2">
    <source>
        <dbReference type="Proteomes" id="UP001596447"/>
    </source>
</evidence>
<proteinExistence type="predicted"/>
<dbReference type="RefSeq" id="WP_279529022.1">
    <property type="nucleotide sequence ID" value="NZ_CP122312.1"/>
</dbReference>
<keyword evidence="2" id="KW-1185">Reference proteome</keyword>
<organism evidence="1 2">
    <name type="scientific">Halospeciosus flavus</name>
    <dbReference type="NCBI Taxonomy" id="3032283"/>
    <lineage>
        <taxon>Archaea</taxon>
        <taxon>Methanobacteriati</taxon>
        <taxon>Methanobacteriota</taxon>
        <taxon>Stenosarchaea group</taxon>
        <taxon>Halobacteria</taxon>
        <taxon>Halobacteriales</taxon>
        <taxon>Halobacteriaceae</taxon>
        <taxon>Halospeciosus</taxon>
    </lineage>
</organism>
<comment type="caution">
    <text evidence="1">The sequence shown here is derived from an EMBL/GenBank/DDBJ whole genome shotgun (WGS) entry which is preliminary data.</text>
</comment>
<dbReference type="Proteomes" id="UP001596447">
    <property type="component" value="Unassembled WGS sequence"/>
</dbReference>
<dbReference type="EMBL" id="JBHTAR010000011">
    <property type="protein sequence ID" value="MFC7199076.1"/>
    <property type="molecule type" value="Genomic_DNA"/>
</dbReference>
<dbReference type="AlphaFoldDB" id="A0ABD5Z1M3"/>
<reference evidence="1 2" key="1">
    <citation type="journal article" date="2019" name="Int. J. Syst. Evol. Microbiol.">
        <title>The Global Catalogue of Microorganisms (GCM) 10K type strain sequencing project: providing services to taxonomists for standard genome sequencing and annotation.</title>
        <authorList>
            <consortium name="The Broad Institute Genomics Platform"/>
            <consortium name="The Broad Institute Genome Sequencing Center for Infectious Disease"/>
            <person name="Wu L."/>
            <person name="Ma J."/>
        </authorList>
    </citation>
    <scope>NUCLEOTIDE SEQUENCE [LARGE SCALE GENOMIC DNA]</scope>
    <source>
        <strain evidence="1 2">XZGYJ-43</strain>
    </source>
</reference>
<evidence type="ECO:0000313" key="1">
    <source>
        <dbReference type="EMBL" id="MFC7199076.1"/>
    </source>
</evidence>
<sequence length="43" mass="4927">MRTIHHAMETDPPDADFTVETDILPIETAVDLVARRVETYLEN</sequence>
<accession>A0ABD5Z1M3</accession>
<name>A0ABD5Z1M3_9EURY</name>